<dbReference type="InterPro" id="IPR005119">
    <property type="entry name" value="LysR_subst-bd"/>
</dbReference>
<dbReference type="OrthoDB" id="3176554at2"/>
<dbReference type="EMBL" id="CP027433">
    <property type="protein sequence ID" value="AVM01941.1"/>
    <property type="molecule type" value="Genomic_DNA"/>
</dbReference>
<keyword evidence="5" id="KW-0804">Transcription</keyword>
<dbReference type="InterPro" id="IPR036390">
    <property type="entry name" value="WH_DNA-bd_sf"/>
</dbReference>
<keyword evidence="4" id="KW-0010">Activator</keyword>
<dbReference type="PANTHER" id="PTHR30346:SF28">
    <property type="entry name" value="HTH-TYPE TRANSCRIPTIONAL REGULATOR CYNR"/>
    <property type="match status" value="1"/>
</dbReference>
<dbReference type="Pfam" id="PF00126">
    <property type="entry name" value="HTH_1"/>
    <property type="match status" value="1"/>
</dbReference>
<dbReference type="SUPFAM" id="SSF46785">
    <property type="entry name" value="Winged helix' DNA-binding domain"/>
    <property type="match status" value="1"/>
</dbReference>
<evidence type="ECO:0000313" key="7">
    <source>
        <dbReference type="EMBL" id="AVM01941.1"/>
    </source>
</evidence>
<dbReference type="InterPro" id="IPR036388">
    <property type="entry name" value="WH-like_DNA-bd_sf"/>
</dbReference>
<accession>A0A2S0KJX5</accession>
<keyword evidence="8" id="KW-1185">Reference proteome</keyword>
<feature type="domain" description="HTH lysR-type" evidence="6">
    <location>
        <begin position="16"/>
        <end position="72"/>
    </location>
</feature>
<organism evidence="7 8">
    <name type="scientific">Gordonia iterans</name>
    <dbReference type="NCBI Taxonomy" id="1004901"/>
    <lineage>
        <taxon>Bacteria</taxon>
        <taxon>Bacillati</taxon>
        <taxon>Actinomycetota</taxon>
        <taxon>Actinomycetes</taxon>
        <taxon>Mycobacteriales</taxon>
        <taxon>Gordoniaceae</taxon>
        <taxon>Gordonia</taxon>
    </lineage>
</organism>
<keyword evidence="2" id="KW-0805">Transcription regulation</keyword>
<protein>
    <submittedName>
        <fullName evidence="7">LysR family transcriptional regulator</fullName>
    </submittedName>
</protein>
<name>A0A2S0KJX5_9ACTN</name>
<dbReference type="KEGG" id="git:C6V83_02105"/>
<dbReference type="SUPFAM" id="SSF53850">
    <property type="entry name" value="Periplasmic binding protein-like II"/>
    <property type="match status" value="1"/>
</dbReference>
<keyword evidence="3" id="KW-0238">DNA-binding</keyword>
<dbReference type="PROSITE" id="PS50931">
    <property type="entry name" value="HTH_LYSR"/>
    <property type="match status" value="1"/>
</dbReference>
<dbReference type="GO" id="GO:0003700">
    <property type="term" value="F:DNA-binding transcription factor activity"/>
    <property type="evidence" value="ECO:0007669"/>
    <property type="project" value="InterPro"/>
</dbReference>
<dbReference type="PRINTS" id="PR00039">
    <property type="entry name" value="HTHLYSR"/>
</dbReference>
<evidence type="ECO:0000259" key="6">
    <source>
        <dbReference type="PROSITE" id="PS50931"/>
    </source>
</evidence>
<gene>
    <name evidence="7" type="ORF">C6V83_02105</name>
</gene>
<reference evidence="7 8" key="1">
    <citation type="submission" date="2018-03" db="EMBL/GenBank/DDBJ databases">
        <title>Characteristics and genome of n-alkane degrading marine bacteria Gordonia iterans isolated from crude oil contaminated in Tae-an, South Korea.</title>
        <authorList>
            <person name="Lee S.-S."/>
            <person name="Kim H."/>
        </authorList>
    </citation>
    <scope>NUCLEOTIDE SEQUENCE [LARGE SCALE GENOMIC DNA]</scope>
    <source>
        <strain evidence="7 8">Co17</strain>
    </source>
</reference>
<dbReference type="Gene3D" id="3.40.190.10">
    <property type="entry name" value="Periplasmic binding protein-like II"/>
    <property type="match status" value="2"/>
</dbReference>
<dbReference type="GO" id="GO:0032993">
    <property type="term" value="C:protein-DNA complex"/>
    <property type="evidence" value="ECO:0007669"/>
    <property type="project" value="TreeGrafter"/>
</dbReference>
<evidence type="ECO:0000256" key="1">
    <source>
        <dbReference type="ARBA" id="ARBA00009437"/>
    </source>
</evidence>
<dbReference type="Gene3D" id="1.10.10.10">
    <property type="entry name" value="Winged helix-like DNA-binding domain superfamily/Winged helix DNA-binding domain"/>
    <property type="match status" value="1"/>
</dbReference>
<dbReference type="AlphaFoldDB" id="A0A2S0KJX5"/>
<evidence type="ECO:0000256" key="4">
    <source>
        <dbReference type="ARBA" id="ARBA00023159"/>
    </source>
</evidence>
<evidence type="ECO:0000256" key="5">
    <source>
        <dbReference type="ARBA" id="ARBA00023163"/>
    </source>
</evidence>
<proteinExistence type="inferred from homology"/>
<evidence type="ECO:0000256" key="2">
    <source>
        <dbReference type="ARBA" id="ARBA00023015"/>
    </source>
</evidence>
<dbReference type="PANTHER" id="PTHR30346">
    <property type="entry name" value="TRANSCRIPTIONAL DUAL REGULATOR HCAR-RELATED"/>
    <property type="match status" value="1"/>
</dbReference>
<dbReference type="RefSeq" id="WP_105943644.1">
    <property type="nucleotide sequence ID" value="NZ_CP027433.1"/>
</dbReference>
<comment type="similarity">
    <text evidence="1">Belongs to the LysR transcriptional regulatory family.</text>
</comment>
<dbReference type="Proteomes" id="UP000239814">
    <property type="component" value="Chromosome"/>
</dbReference>
<dbReference type="Pfam" id="PF03466">
    <property type="entry name" value="LysR_substrate"/>
    <property type="match status" value="1"/>
</dbReference>
<evidence type="ECO:0000256" key="3">
    <source>
        <dbReference type="ARBA" id="ARBA00023125"/>
    </source>
</evidence>
<evidence type="ECO:0000313" key="8">
    <source>
        <dbReference type="Proteomes" id="UP000239814"/>
    </source>
</evidence>
<dbReference type="InterPro" id="IPR000847">
    <property type="entry name" value="LysR_HTH_N"/>
</dbReference>
<sequence>MTTDDLPADRRRRAVPDLHRLEQFVAVVERGSLTEAAADLGVTQQALSVAIRGLEEHVGAQLFARSRGMRPSAAGLRLYESARVLLAGAQRMIPDVQAVANGHPEVLRIGYSPAISSLDVFDVVRDHLPSGARLHLERLFPGALRARLESGGIDVAFRRGVTAAEGLESVVVGFGRLNVAVRSQTALSIAPAELHLQDLSGHPLILWAPESRSSYAAFLLAQCRRVGFEPQVEVSPFQGLDQVAAPLAMGWGYSLVAVDPGAYCGGRVTVRPLLEEIKAPLQAQWLPTSRTGLVGNVTRALAALPRASSTNSGSGVSGHAAEHVL</sequence>
<dbReference type="GO" id="GO:0003677">
    <property type="term" value="F:DNA binding"/>
    <property type="evidence" value="ECO:0007669"/>
    <property type="project" value="UniProtKB-KW"/>
</dbReference>